<evidence type="ECO:0000313" key="2">
    <source>
        <dbReference type="EMBL" id="SDC49217.1"/>
    </source>
</evidence>
<proteinExistence type="predicted"/>
<organism evidence="2 3">
    <name type="scientific">Acinetobacter marinus</name>
    <dbReference type="NCBI Taxonomy" id="281375"/>
    <lineage>
        <taxon>Bacteria</taxon>
        <taxon>Pseudomonadati</taxon>
        <taxon>Pseudomonadota</taxon>
        <taxon>Gammaproteobacteria</taxon>
        <taxon>Moraxellales</taxon>
        <taxon>Moraxellaceae</taxon>
        <taxon>Acinetobacter</taxon>
    </lineage>
</organism>
<reference evidence="3" key="1">
    <citation type="submission" date="2016-09" db="EMBL/GenBank/DDBJ databases">
        <authorList>
            <person name="Varghese N."/>
            <person name="Submissions S."/>
        </authorList>
    </citation>
    <scope>NUCLEOTIDE SEQUENCE [LARGE SCALE GENOMIC DNA]</scope>
    <source>
        <strain evidence="3">ANC 3699</strain>
    </source>
</reference>
<sequence length="78" mass="9274">MIDLEPKTTQAKIRQHRSLRAFGVIIFIFLILIIFIELMKDGTVNWRFVFLALMCIAADYRYKQELKSIQQSKVEEPR</sequence>
<name>A0A1G6M1I7_9GAMM</name>
<evidence type="ECO:0000313" key="3">
    <source>
        <dbReference type="Proteomes" id="UP000242317"/>
    </source>
</evidence>
<dbReference type="RefSeq" id="WP_092620141.1">
    <property type="nucleotide sequence ID" value="NZ_FMYK01000006.1"/>
</dbReference>
<keyword evidence="1" id="KW-1133">Transmembrane helix</keyword>
<dbReference type="OrthoDB" id="6709881at2"/>
<keyword evidence="3" id="KW-1185">Reference proteome</keyword>
<keyword evidence="1" id="KW-0812">Transmembrane</keyword>
<gene>
    <name evidence="2" type="ORF">SAMN05421749_10634</name>
</gene>
<feature type="transmembrane region" description="Helical" evidence="1">
    <location>
        <begin position="44"/>
        <end position="62"/>
    </location>
</feature>
<evidence type="ECO:0000256" key="1">
    <source>
        <dbReference type="SAM" id="Phobius"/>
    </source>
</evidence>
<dbReference type="EMBL" id="FMYK01000006">
    <property type="protein sequence ID" value="SDC49217.1"/>
    <property type="molecule type" value="Genomic_DNA"/>
</dbReference>
<dbReference type="AlphaFoldDB" id="A0A1G6M1I7"/>
<dbReference type="Proteomes" id="UP000242317">
    <property type="component" value="Unassembled WGS sequence"/>
</dbReference>
<keyword evidence="1" id="KW-0472">Membrane</keyword>
<feature type="transmembrane region" description="Helical" evidence="1">
    <location>
        <begin position="21"/>
        <end position="38"/>
    </location>
</feature>
<protein>
    <submittedName>
        <fullName evidence="2">Uncharacterized protein</fullName>
    </submittedName>
</protein>
<accession>A0A1G6M1I7</accession>